<keyword evidence="2" id="KW-0540">Nuclease</keyword>
<dbReference type="EMBL" id="SLVU01000034">
    <property type="protein sequence ID" value="TCN18373.1"/>
    <property type="molecule type" value="Genomic_DNA"/>
</dbReference>
<dbReference type="InterPro" id="IPR038717">
    <property type="entry name" value="Tc1-like_DDE_dom"/>
</dbReference>
<feature type="domain" description="Tc1-like transposase DDE" evidence="1">
    <location>
        <begin position="3"/>
        <end position="84"/>
    </location>
</feature>
<keyword evidence="2" id="KW-0255">Endonuclease</keyword>
<name>A0A4R2AX47_9HYPH</name>
<proteinExistence type="predicted"/>
<dbReference type="AlphaFoldDB" id="A0A4R2AX47"/>
<keyword evidence="2" id="KW-0378">Hydrolase</keyword>
<gene>
    <name evidence="2" type="ORF">EV184_13416</name>
</gene>
<reference evidence="2 3" key="1">
    <citation type="submission" date="2019-03" db="EMBL/GenBank/DDBJ databases">
        <title>Genomic Encyclopedia of Type Strains, Phase IV (KMG-V): Genome sequencing to study the core and pangenomes of soil and plant-associated prokaryotes.</title>
        <authorList>
            <person name="Whitman W."/>
        </authorList>
    </citation>
    <scope>NUCLEOTIDE SEQUENCE [LARGE SCALE GENOMIC DNA]</scope>
    <source>
        <strain evidence="2 3">23C40</strain>
    </source>
</reference>
<sequence>MWAYIFGAICSNRARAPAACCRCDTEAMQEHLTKISRDRATTARMPVLILDQARWHVTPKFKVPDDITLMFLPPRTPELNRVENI</sequence>
<evidence type="ECO:0000313" key="3">
    <source>
        <dbReference type="Proteomes" id="UP000295043"/>
    </source>
</evidence>
<evidence type="ECO:0000259" key="1">
    <source>
        <dbReference type="Pfam" id="PF13358"/>
    </source>
</evidence>
<protein>
    <submittedName>
        <fullName evidence="2">DDE superfamily endonuclease</fullName>
    </submittedName>
</protein>
<accession>A0A4R2AX47</accession>
<dbReference type="GO" id="GO:0004519">
    <property type="term" value="F:endonuclease activity"/>
    <property type="evidence" value="ECO:0007669"/>
    <property type="project" value="UniProtKB-KW"/>
</dbReference>
<comment type="caution">
    <text evidence="2">The sequence shown here is derived from an EMBL/GenBank/DDBJ whole genome shotgun (WGS) entry which is preliminary data.</text>
</comment>
<organism evidence="2 3">
    <name type="scientific">Sinorhizobium americanum</name>
    <dbReference type="NCBI Taxonomy" id="194963"/>
    <lineage>
        <taxon>Bacteria</taxon>
        <taxon>Pseudomonadati</taxon>
        <taxon>Pseudomonadota</taxon>
        <taxon>Alphaproteobacteria</taxon>
        <taxon>Hyphomicrobiales</taxon>
        <taxon>Rhizobiaceae</taxon>
        <taxon>Sinorhizobium/Ensifer group</taxon>
        <taxon>Sinorhizobium</taxon>
    </lineage>
</organism>
<dbReference type="Proteomes" id="UP000295043">
    <property type="component" value="Unassembled WGS sequence"/>
</dbReference>
<evidence type="ECO:0000313" key="2">
    <source>
        <dbReference type="EMBL" id="TCN18373.1"/>
    </source>
</evidence>
<dbReference type="Pfam" id="PF13358">
    <property type="entry name" value="DDE_3"/>
    <property type="match status" value="1"/>
</dbReference>